<proteinExistence type="predicted"/>
<evidence type="ECO:0000259" key="1">
    <source>
        <dbReference type="Pfam" id="PF01408"/>
    </source>
</evidence>
<dbReference type="SUPFAM" id="SSF51735">
    <property type="entry name" value="NAD(P)-binding Rossmann-fold domains"/>
    <property type="match status" value="1"/>
</dbReference>
<dbReference type="Pfam" id="PF16490">
    <property type="entry name" value="Oxidoreduct_C"/>
    <property type="match status" value="1"/>
</dbReference>
<dbReference type="AlphaFoldDB" id="A0A3B0TYJ5"/>
<accession>A0A3B0TYJ5</accession>
<feature type="domain" description="Putative oxidoreductase C-terminal" evidence="2">
    <location>
        <begin position="190"/>
        <end position="468"/>
    </location>
</feature>
<feature type="domain" description="Gfo/Idh/MocA-like oxidoreductase N-terminal" evidence="1">
    <location>
        <begin position="103"/>
        <end position="174"/>
    </location>
</feature>
<dbReference type="EMBL" id="UOEP01000071">
    <property type="protein sequence ID" value="VAW17229.1"/>
    <property type="molecule type" value="Genomic_DNA"/>
</dbReference>
<dbReference type="Pfam" id="PF01408">
    <property type="entry name" value="GFO_IDH_MocA"/>
    <property type="match status" value="1"/>
</dbReference>
<dbReference type="InterPro" id="IPR032459">
    <property type="entry name" value="Oxidoreduct_C"/>
</dbReference>
<dbReference type="InterPro" id="IPR000683">
    <property type="entry name" value="Gfo/Idh/MocA-like_OxRdtase_N"/>
</dbReference>
<evidence type="ECO:0000313" key="3">
    <source>
        <dbReference type="EMBL" id="VAW17229.1"/>
    </source>
</evidence>
<gene>
    <name evidence="3" type="ORF">MNBD_BACTEROID01-2478</name>
</gene>
<organism evidence="3">
    <name type="scientific">hydrothermal vent metagenome</name>
    <dbReference type="NCBI Taxonomy" id="652676"/>
    <lineage>
        <taxon>unclassified sequences</taxon>
        <taxon>metagenomes</taxon>
        <taxon>ecological metagenomes</taxon>
    </lineage>
</organism>
<protein>
    <submittedName>
        <fullName evidence="3">Oxidoreductase</fullName>
    </submittedName>
</protein>
<dbReference type="PROSITE" id="PS51257">
    <property type="entry name" value="PROKAR_LIPOPROTEIN"/>
    <property type="match status" value="1"/>
</dbReference>
<dbReference type="GO" id="GO:0000166">
    <property type="term" value="F:nucleotide binding"/>
    <property type="evidence" value="ECO:0007669"/>
    <property type="project" value="InterPro"/>
</dbReference>
<dbReference type="InterPro" id="IPR036291">
    <property type="entry name" value="NAD(P)-bd_dom_sf"/>
</dbReference>
<name>A0A3B0TYJ5_9ZZZZ</name>
<sequence>MKKLFIYTLSISVLLLSACTDGSKKSTQSKKNQSMFTGAKGEVKLMTLDPGHFHAALVQKSMYSQIDPVVYVYAPEGPDVQDHLNRINGFNTRAENPTSWEEKVYTGPDFLEKMITEKPGNVVVISGNNAKKTEYIAKSIDAGINVLADKPMVISPEEFPKLEQAFKTAKEKGVLLYDIMTERYEVTAILQRELSKIPEVFGELQTGTAEEPAITQESVHHFFKYVAGNPIKRPAWFFDVEQQGEGIVDVTTHLVDLIQWGAFPEVPLKKEDVEMISGKHWTTDLTPEMFNKVTRLDSYPEYLDKYLDGDVLKVYSNGEIVYKLKGVYAKVSVAWNYQAPKGAGDTHYSIMRGSVCNLIIKQGEKEGYKPTLYIEANIDEGLETFEGGLSKAVNQDLAVIYPGLKLVKLDDKHWIVNIPEKYKAGHEAHFRQVTEKFLRFLQKGSLPAWEVPNMIVKYYTTTEGFKLAGQ</sequence>
<evidence type="ECO:0000259" key="2">
    <source>
        <dbReference type="Pfam" id="PF16490"/>
    </source>
</evidence>
<reference evidence="3" key="1">
    <citation type="submission" date="2018-06" db="EMBL/GenBank/DDBJ databases">
        <authorList>
            <person name="Zhirakovskaya E."/>
        </authorList>
    </citation>
    <scope>NUCLEOTIDE SEQUENCE</scope>
</reference>
<dbReference type="Gene3D" id="3.40.50.720">
    <property type="entry name" value="NAD(P)-binding Rossmann-like Domain"/>
    <property type="match status" value="1"/>
</dbReference>